<evidence type="ECO:0000256" key="10">
    <source>
        <dbReference type="RuleBase" id="RU362068"/>
    </source>
</evidence>
<dbReference type="FunFam" id="3.40.50.720:FF:000307">
    <property type="entry name" value="2-dehydropantoate 2-reductase"/>
    <property type="match status" value="1"/>
</dbReference>
<keyword evidence="7 10" id="KW-0560">Oxidoreductase</keyword>
<dbReference type="GO" id="GO:0015940">
    <property type="term" value="P:pantothenate biosynthetic process"/>
    <property type="evidence" value="ECO:0007669"/>
    <property type="project" value="UniProtKB-UniPathway"/>
</dbReference>
<dbReference type="InterPro" id="IPR013332">
    <property type="entry name" value="KPR_N"/>
</dbReference>
<dbReference type="PATRIC" id="fig|555500.3.peg.580"/>
<dbReference type="Gene3D" id="3.40.50.720">
    <property type="entry name" value="NAD(P)-binding Rossmann-like Domain"/>
    <property type="match status" value="1"/>
</dbReference>
<comment type="catalytic activity">
    <reaction evidence="9 10">
        <text>(R)-pantoate + NADP(+) = 2-dehydropantoate + NADPH + H(+)</text>
        <dbReference type="Rhea" id="RHEA:16233"/>
        <dbReference type="ChEBI" id="CHEBI:11561"/>
        <dbReference type="ChEBI" id="CHEBI:15378"/>
        <dbReference type="ChEBI" id="CHEBI:15980"/>
        <dbReference type="ChEBI" id="CHEBI:57783"/>
        <dbReference type="ChEBI" id="CHEBI:58349"/>
        <dbReference type="EC" id="1.1.1.169"/>
    </reaction>
</comment>
<dbReference type="Gene3D" id="1.10.1040.10">
    <property type="entry name" value="N-(1-d-carboxylethyl)-l-norvaline Dehydrogenase, domain 2"/>
    <property type="match status" value="1"/>
</dbReference>
<evidence type="ECO:0000313" key="13">
    <source>
        <dbReference type="EMBL" id="EKF56413.1"/>
    </source>
</evidence>
<sequence>MNILIYGIGGIGGYFGGKLALTDHHITFIARGKQLKAIQENGLKVKSILGDFQCTPDLVTDDLKQVPCPDLVIMGVKSWQLTSAAKQIAPILGENSLVLPLQNGVDNPTKLMEYIDQKQVLSGFCNLISYIESPGVVCHFAFKPTLTFAELDNTNSTRIQKIDAVFHQADIKSIIPKDIHRELWKKFLFITTISAIGGLCRVPIGELRESSYINSLMRSTAHEILSVAKAKQVDLRAEDIEKVFQTISDLDPMSTASTQRDLMAGKPSELETFNGYIVKQAKMHGICVPVNEMLYQCLLPMEKKSRSEYSK</sequence>
<keyword evidence="10" id="KW-0566">Pantothenate biosynthesis</keyword>
<evidence type="ECO:0000259" key="11">
    <source>
        <dbReference type="Pfam" id="PF02558"/>
    </source>
</evidence>
<gene>
    <name evidence="13" type="ORF">I215_02783</name>
</gene>
<evidence type="ECO:0000256" key="5">
    <source>
        <dbReference type="ARBA" id="ARBA00019465"/>
    </source>
</evidence>
<dbReference type="InterPro" id="IPR008927">
    <property type="entry name" value="6-PGluconate_DH-like_C_sf"/>
</dbReference>
<dbReference type="PANTHER" id="PTHR21708:SF26">
    <property type="entry name" value="2-DEHYDROPANTOATE 2-REDUCTASE"/>
    <property type="match status" value="1"/>
</dbReference>
<evidence type="ECO:0000256" key="9">
    <source>
        <dbReference type="ARBA" id="ARBA00048793"/>
    </source>
</evidence>
<evidence type="ECO:0000256" key="4">
    <source>
        <dbReference type="ARBA" id="ARBA00013014"/>
    </source>
</evidence>
<evidence type="ECO:0000259" key="12">
    <source>
        <dbReference type="Pfam" id="PF08546"/>
    </source>
</evidence>
<dbReference type="FunFam" id="1.10.1040.10:FF:000017">
    <property type="entry name" value="2-dehydropantoate 2-reductase"/>
    <property type="match status" value="1"/>
</dbReference>
<dbReference type="InterPro" id="IPR051402">
    <property type="entry name" value="KPR-Related"/>
</dbReference>
<comment type="pathway">
    <text evidence="2 10">Cofactor biosynthesis; (R)-pantothenate biosynthesis; (R)-pantoate from 3-methyl-2-oxobutanoate: step 2/2.</text>
</comment>
<dbReference type="UniPathway" id="UPA00028">
    <property type="reaction ID" value="UER00004"/>
</dbReference>
<dbReference type="InterPro" id="IPR036291">
    <property type="entry name" value="NAD(P)-bd_dom_sf"/>
</dbReference>
<keyword evidence="14" id="KW-1185">Reference proteome</keyword>
<dbReference type="SUPFAM" id="SSF48179">
    <property type="entry name" value="6-phosphogluconate dehydrogenase C-terminal domain-like"/>
    <property type="match status" value="1"/>
</dbReference>
<feature type="domain" description="Ketopantoate reductase N-terminal" evidence="11">
    <location>
        <begin position="3"/>
        <end position="152"/>
    </location>
</feature>
<reference evidence="13 14" key="1">
    <citation type="journal article" date="2012" name="J. Bacteriol.">
        <title>Genome Sequence of Galbibacter marinum Type Strain ck-I2-15.</title>
        <authorList>
            <person name="Lai Q."/>
            <person name="Li C."/>
            <person name="Shao Z."/>
        </authorList>
    </citation>
    <scope>NUCLEOTIDE SEQUENCE [LARGE SCALE GENOMIC DNA]</scope>
    <source>
        <strain evidence="14">ck-I2-15</strain>
    </source>
</reference>
<dbReference type="RefSeq" id="WP_008990432.1">
    <property type="nucleotide sequence ID" value="NZ_AMSG01000002.1"/>
</dbReference>
<dbReference type="GO" id="GO:0008677">
    <property type="term" value="F:2-dehydropantoate 2-reductase activity"/>
    <property type="evidence" value="ECO:0007669"/>
    <property type="project" value="UniProtKB-EC"/>
</dbReference>
<organism evidence="13 14">
    <name type="scientific">Galbibacter marinus</name>
    <dbReference type="NCBI Taxonomy" id="555500"/>
    <lineage>
        <taxon>Bacteria</taxon>
        <taxon>Pseudomonadati</taxon>
        <taxon>Bacteroidota</taxon>
        <taxon>Flavobacteriia</taxon>
        <taxon>Flavobacteriales</taxon>
        <taxon>Flavobacteriaceae</taxon>
        <taxon>Galbibacter</taxon>
    </lineage>
</organism>
<feature type="domain" description="Ketopantoate reductase C-terminal" evidence="12">
    <location>
        <begin position="178"/>
        <end position="299"/>
    </location>
</feature>
<evidence type="ECO:0000256" key="8">
    <source>
        <dbReference type="ARBA" id="ARBA00032024"/>
    </source>
</evidence>
<dbReference type="Proteomes" id="UP000007364">
    <property type="component" value="Unassembled WGS sequence"/>
</dbReference>
<accession>K2P5Y5</accession>
<dbReference type="SUPFAM" id="SSF51735">
    <property type="entry name" value="NAD(P)-binding Rossmann-fold domains"/>
    <property type="match status" value="1"/>
</dbReference>
<evidence type="ECO:0000256" key="3">
    <source>
        <dbReference type="ARBA" id="ARBA00007870"/>
    </source>
</evidence>
<evidence type="ECO:0000256" key="1">
    <source>
        <dbReference type="ARBA" id="ARBA00002919"/>
    </source>
</evidence>
<protein>
    <recommendedName>
        <fullName evidence="5 10">2-dehydropantoate 2-reductase</fullName>
        <ecNumber evidence="4 10">1.1.1.169</ecNumber>
    </recommendedName>
    <alternativeName>
        <fullName evidence="8 10">Ketopantoate reductase</fullName>
    </alternativeName>
</protein>
<dbReference type="InterPro" id="IPR013752">
    <property type="entry name" value="KPA_reductase"/>
</dbReference>
<dbReference type="eggNOG" id="COG1893">
    <property type="taxonomic scope" value="Bacteria"/>
</dbReference>
<dbReference type="EC" id="1.1.1.169" evidence="4 10"/>
<dbReference type="NCBIfam" id="TIGR00745">
    <property type="entry name" value="apbA_panE"/>
    <property type="match status" value="1"/>
</dbReference>
<dbReference type="OrthoDB" id="9796561at2"/>
<comment type="caution">
    <text evidence="13">The sequence shown here is derived from an EMBL/GenBank/DDBJ whole genome shotgun (WGS) entry which is preliminary data.</text>
</comment>
<comment type="similarity">
    <text evidence="3 10">Belongs to the ketopantoate reductase family.</text>
</comment>
<dbReference type="PANTHER" id="PTHR21708">
    <property type="entry name" value="PROBABLE 2-DEHYDROPANTOATE 2-REDUCTASE"/>
    <property type="match status" value="1"/>
</dbReference>
<name>K2P5Y5_9FLAO</name>
<dbReference type="EMBL" id="AMSG01000002">
    <property type="protein sequence ID" value="EKF56413.1"/>
    <property type="molecule type" value="Genomic_DNA"/>
</dbReference>
<dbReference type="AlphaFoldDB" id="K2P5Y5"/>
<proteinExistence type="inferred from homology"/>
<dbReference type="GO" id="GO:0005737">
    <property type="term" value="C:cytoplasm"/>
    <property type="evidence" value="ECO:0007669"/>
    <property type="project" value="TreeGrafter"/>
</dbReference>
<dbReference type="Pfam" id="PF08546">
    <property type="entry name" value="ApbA_C"/>
    <property type="match status" value="1"/>
</dbReference>
<evidence type="ECO:0000313" key="14">
    <source>
        <dbReference type="Proteomes" id="UP000007364"/>
    </source>
</evidence>
<dbReference type="InterPro" id="IPR013328">
    <property type="entry name" value="6PGD_dom2"/>
</dbReference>
<comment type="function">
    <text evidence="1 10">Catalyzes the NADPH-dependent reduction of ketopantoate into pantoic acid.</text>
</comment>
<evidence type="ECO:0000256" key="7">
    <source>
        <dbReference type="ARBA" id="ARBA00023002"/>
    </source>
</evidence>
<evidence type="ECO:0000256" key="6">
    <source>
        <dbReference type="ARBA" id="ARBA00022857"/>
    </source>
</evidence>
<dbReference type="STRING" id="555500.I215_02783"/>
<evidence type="ECO:0000256" key="2">
    <source>
        <dbReference type="ARBA" id="ARBA00004994"/>
    </source>
</evidence>
<dbReference type="Pfam" id="PF02558">
    <property type="entry name" value="ApbA"/>
    <property type="match status" value="1"/>
</dbReference>
<dbReference type="InterPro" id="IPR003710">
    <property type="entry name" value="ApbA"/>
</dbReference>
<keyword evidence="6 10" id="KW-0521">NADP</keyword>